<evidence type="ECO:0000313" key="2">
    <source>
        <dbReference type="Proteomes" id="UP000076503"/>
    </source>
</evidence>
<organism evidence="1 2">
    <name type="scientific">Pseudoalteromonas luteoviolacea H33</name>
    <dbReference type="NCBI Taxonomy" id="1365251"/>
    <lineage>
        <taxon>Bacteria</taxon>
        <taxon>Pseudomonadati</taxon>
        <taxon>Pseudomonadota</taxon>
        <taxon>Gammaproteobacteria</taxon>
        <taxon>Alteromonadales</taxon>
        <taxon>Pseudoalteromonadaceae</taxon>
        <taxon>Pseudoalteromonas</taxon>
    </lineage>
</organism>
<dbReference type="Proteomes" id="UP000076503">
    <property type="component" value="Unassembled WGS sequence"/>
</dbReference>
<gene>
    <name evidence="1" type="ORF">N476_22000</name>
</gene>
<dbReference type="RefSeq" id="WP_063363146.1">
    <property type="nucleotide sequence ID" value="NZ_AUXZ01000092.1"/>
</dbReference>
<accession>A0A167D109</accession>
<sequence>MKLIMKKKKIKNLSDSKNMLAKVMTPNVGGGNGACSGGPACIVDDQPSETVTSGGVPVTF</sequence>
<protein>
    <submittedName>
        <fullName evidence="1">Uncharacterized protein</fullName>
    </submittedName>
</protein>
<proteinExistence type="predicted"/>
<comment type="caution">
    <text evidence="1">The sequence shown here is derived from an EMBL/GenBank/DDBJ whole genome shotgun (WGS) entry which is preliminary data.</text>
</comment>
<evidence type="ECO:0000313" key="1">
    <source>
        <dbReference type="EMBL" id="KZN48295.1"/>
    </source>
</evidence>
<dbReference type="PATRIC" id="fig|1365251.3.peg.3870"/>
<dbReference type="EMBL" id="AUXZ01000092">
    <property type="protein sequence ID" value="KZN48295.1"/>
    <property type="molecule type" value="Genomic_DNA"/>
</dbReference>
<reference evidence="1 2" key="1">
    <citation type="submission" date="2013-07" db="EMBL/GenBank/DDBJ databases">
        <title>Comparative Genomic and Metabolomic Analysis of Twelve Strains of Pseudoalteromonas luteoviolacea.</title>
        <authorList>
            <person name="Vynne N.G."/>
            <person name="Mansson M."/>
            <person name="Gram L."/>
        </authorList>
    </citation>
    <scope>NUCLEOTIDE SEQUENCE [LARGE SCALE GENOMIC DNA]</scope>
    <source>
        <strain evidence="1 2">H33</strain>
    </source>
</reference>
<dbReference type="AlphaFoldDB" id="A0A167D109"/>
<name>A0A167D109_9GAMM</name>